<organism evidence="3 4">
    <name type="scientific">Cognatiyoonia koreensis</name>
    <dbReference type="NCBI Taxonomy" id="364200"/>
    <lineage>
        <taxon>Bacteria</taxon>
        <taxon>Pseudomonadati</taxon>
        <taxon>Pseudomonadota</taxon>
        <taxon>Alphaproteobacteria</taxon>
        <taxon>Rhodobacterales</taxon>
        <taxon>Paracoccaceae</taxon>
        <taxon>Cognatiyoonia</taxon>
    </lineage>
</organism>
<sequence>MSDTAFWDRAAPKYAKDPISDPAAYAATLGRMRHYLQPDHSVLELGCGTGSTALELAPGVRTYLGTDVSSGMIQIARGKLTDDMPADLNFAVGPANEIPAGDFDAILALNLLHLLPDLEAVVDKIYAALPAGGLFIAKTGLLKDGAWFLRPLIPLMQAVGKAPFVRRLSEQELRDLLGGAGFEIVEDIVQTGLAPRMFTVARKPA</sequence>
<keyword evidence="4" id="KW-1185">Reference proteome</keyword>
<dbReference type="Pfam" id="PF13649">
    <property type="entry name" value="Methyltransf_25"/>
    <property type="match status" value="1"/>
</dbReference>
<reference evidence="3 4" key="1">
    <citation type="submission" date="2016-10" db="EMBL/GenBank/DDBJ databases">
        <authorList>
            <person name="de Groot N.N."/>
        </authorList>
    </citation>
    <scope>NUCLEOTIDE SEQUENCE [LARGE SCALE GENOMIC DNA]</scope>
    <source>
        <strain evidence="3 4">DSM 17925</strain>
    </source>
</reference>
<gene>
    <name evidence="3" type="ORF">SAMN04488515_0427</name>
</gene>
<proteinExistence type="predicted"/>
<keyword evidence="1" id="KW-0808">Transferase</keyword>
<dbReference type="EMBL" id="FOIZ01000001">
    <property type="protein sequence ID" value="SEV96386.1"/>
    <property type="molecule type" value="Genomic_DNA"/>
</dbReference>
<dbReference type="PANTHER" id="PTHR43861">
    <property type="entry name" value="TRANS-ACONITATE 2-METHYLTRANSFERASE-RELATED"/>
    <property type="match status" value="1"/>
</dbReference>
<accession>A0A1I0N5T3</accession>
<dbReference type="AlphaFoldDB" id="A0A1I0N5T3"/>
<dbReference type="Gene3D" id="3.40.50.150">
    <property type="entry name" value="Vaccinia Virus protein VP39"/>
    <property type="match status" value="1"/>
</dbReference>
<evidence type="ECO:0000313" key="4">
    <source>
        <dbReference type="Proteomes" id="UP000199167"/>
    </source>
</evidence>
<dbReference type="SUPFAM" id="SSF53335">
    <property type="entry name" value="S-adenosyl-L-methionine-dependent methyltransferases"/>
    <property type="match status" value="1"/>
</dbReference>
<dbReference type="InterPro" id="IPR029063">
    <property type="entry name" value="SAM-dependent_MTases_sf"/>
</dbReference>
<keyword evidence="3" id="KW-0830">Ubiquinone</keyword>
<evidence type="ECO:0000313" key="3">
    <source>
        <dbReference type="EMBL" id="SEV96386.1"/>
    </source>
</evidence>
<protein>
    <submittedName>
        <fullName evidence="3">Ubiquinone/menaquinone biosynthesis C-methylase UbiE</fullName>
    </submittedName>
</protein>
<keyword evidence="3" id="KW-0489">Methyltransferase</keyword>
<dbReference type="GO" id="GO:0008168">
    <property type="term" value="F:methyltransferase activity"/>
    <property type="evidence" value="ECO:0007669"/>
    <property type="project" value="UniProtKB-KW"/>
</dbReference>
<dbReference type="GO" id="GO:0032259">
    <property type="term" value="P:methylation"/>
    <property type="evidence" value="ECO:0007669"/>
    <property type="project" value="UniProtKB-KW"/>
</dbReference>
<dbReference type="InterPro" id="IPR041698">
    <property type="entry name" value="Methyltransf_25"/>
</dbReference>
<dbReference type="Proteomes" id="UP000199167">
    <property type="component" value="Unassembled WGS sequence"/>
</dbReference>
<name>A0A1I0N5T3_9RHOB</name>
<dbReference type="STRING" id="364200.SAMN04488515_0427"/>
<evidence type="ECO:0000259" key="2">
    <source>
        <dbReference type="Pfam" id="PF13649"/>
    </source>
</evidence>
<dbReference type="CDD" id="cd02440">
    <property type="entry name" value="AdoMet_MTases"/>
    <property type="match status" value="1"/>
</dbReference>
<evidence type="ECO:0000256" key="1">
    <source>
        <dbReference type="ARBA" id="ARBA00022679"/>
    </source>
</evidence>
<feature type="domain" description="Methyltransferase" evidence="2">
    <location>
        <begin position="42"/>
        <end position="133"/>
    </location>
</feature>